<keyword evidence="1" id="KW-1133">Transmembrane helix</keyword>
<feature type="transmembrane region" description="Helical" evidence="1">
    <location>
        <begin position="6"/>
        <end position="34"/>
    </location>
</feature>
<dbReference type="AlphaFoldDB" id="A0AAC9NIF3"/>
<proteinExistence type="predicted"/>
<feature type="transmembrane region" description="Helical" evidence="1">
    <location>
        <begin position="155"/>
        <end position="176"/>
    </location>
</feature>
<feature type="transmembrane region" description="Helical" evidence="1">
    <location>
        <begin position="41"/>
        <end position="64"/>
    </location>
</feature>
<accession>A0AAC9NIF3</accession>
<feature type="transmembrane region" description="Helical" evidence="1">
    <location>
        <begin position="70"/>
        <end position="87"/>
    </location>
</feature>
<name>A0AAC9NIF3_9BURK</name>
<protein>
    <submittedName>
        <fullName evidence="2">Uncharacterized protein</fullName>
    </submittedName>
</protein>
<dbReference type="Proteomes" id="UP000182060">
    <property type="component" value="Chromosome"/>
</dbReference>
<feature type="transmembrane region" description="Helical" evidence="1">
    <location>
        <begin position="218"/>
        <end position="238"/>
    </location>
</feature>
<dbReference type="EMBL" id="CP015017">
    <property type="protein sequence ID" value="APC00734.1"/>
    <property type="molecule type" value="Genomic_DNA"/>
</dbReference>
<keyword evidence="1" id="KW-0812">Transmembrane</keyword>
<gene>
    <name evidence="2" type="ORF">AOC25_03375</name>
</gene>
<sequence>MQNLTSIISTVTAAFLGSFVEVVEAFTIVLAVGITNTWRSAFIGTAAGLLVLVALVLVFGPLLQLIPIDILQFIVGVLLGLFGMRWLRKAILRASGYIALHDESKTYAEEVSTLNAQKRSKRADYLAAIASFKAVLLEGIEVVFIVIAVGTREGLMLYAGIGALLAFLIVLLVGLALHRPLTQIPENLLKLSVGVMLTAFSIFWIGEAMGVEWPGNDLALLPLIALIGVFTLVLIRILSADHKHLKA</sequence>
<evidence type="ECO:0000313" key="2">
    <source>
        <dbReference type="EMBL" id="APC00734.1"/>
    </source>
</evidence>
<reference evidence="2" key="1">
    <citation type="journal article" date="2017" name="Appl. Environ. Microbiol.">
        <title>Microdiversification of a pelagic Polynucleobacter species is mainly driven by acquisition of genomic islands from a partially interspecific gene pool.</title>
        <authorList>
            <person name="Hoetzinger M."/>
            <person name="Hahn M.W."/>
            <person name="Jezberova J."/>
            <person name="Schmidt J."/>
            <person name="Koll U."/>
        </authorList>
    </citation>
    <scope>NUCLEOTIDE SEQUENCE</scope>
    <source>
        <strain evidence="2">MWH-RechtKol4</strain>
    </source>
</reference>
<evidence type="ECO:0000313" key="3">
    <source>
        <dbReference type="Proteomes" id="UP000182060"/>
    </source>
</evidence>
<organism evidence="2 3">
    <name type="scientific">Polynucleobacter asymbioticus</name>
    <dbReference type="NCBI Taxonomy" id="576611"/>
    <lineage>
        <taxon>Bacteria</taxon>
        <taxon>Pseudomonadati</taxon>
        <taxon>Pseudomonadota</taxon>
        <taxon>Betaproteobacteria</taxon>
        <taxon>Burkholderiales</taxon>
        <taxon>Burkholderiaceae</taxon>
        <taxon>Polynucleobacter</taxon>
    </lineage>
</organism>
<evidence type="ECO:0000256" key="1">
    <source>
        <dbReference type="SAM" id="Phobius"/>
    </source>
</evidence>
<feature type="transmembrane region" description="Helical" evidence="1">
    <location>
        <begin position="188"/>
        <end position="206"/>
    </location>
</feature>
<dbReference type="RefSeq" id="WP_071538903.1">
    <property type="nucleotide sequence ID" value="NZ_CP015016.1"/>
</dbReference>
<feature type="transmembrane region" description="Helical" evidence="1">
    <location>
        <begin position="125"/>
        <end position="149"/>
    </location>
</feature>
<keyword evidence="1" id="KW-0472">Membrane</keyword>